<name>A0A974SIF8_9HYPH</name>
<dbReference type="SUPFAM" id="SSF56801">
    <property type="entry name" value="Acetyl-CoA synthetase-like"/>
    <property type="match status" value="1"/>
</dbReference>
<evidence type="ECO:0000313" key="3">
    <source>
        <dbReference type="Proteomes" id="UP000596427"/>
    </source>
</evidence>
<dbReference type="InterPro" id="IPR042099">
    <property type="entry name" value="ANL_N_sf"/>
</dbReference>
<dbReference type="Gene3D" id="3.30.300.30">
    <property type="match status" value="1"/>
</dbReference>
<dbReference type="PANTHER" id="PTHR43845">
    <property type="entry name" value="BLR5969 PROTEIN"/>
    <property type="match status" value="1"/>
</dbReference>
<dbReference type="RefSeq" id="WP_203194260.1">
    <property type="nucleotide sequence ID" value="NZ_CP063362.1"/>
</dbReference>
<keyword evidence="3" id="KW-1185">Reference proteome</keyword>
<evidence type="ECO:0000313" key="2">
    <source>
        <dbReference type="EMBL" id="QRG07346.1"/>
    </source>
</evidence>
<dbReference type="EMBL" id="CP063362">
    <property type="protein sequence ID" value="QRG07346.1"/>
    <property type="molecule type" value="Genomic_DNA"/>
</dbReference>
<proteinExistence type="predicted"/>
<dbReference type="Proteomes" id="UP000596427">
    <property type="component" value="Chromosome"/>
</dbReference>
<feature type="domain" description="AMP-dependent synthetase/ligase" evidence="1">
    <location>
        <begin position="139"/>
        <end position="264"/>
    </location>
</feature>
<protein>
    <submittedName>
        <fullName evidence="2">AMP-binding protein</fullName>
    </submittedName>
</protein>
<dbReference type="Pfam" id="PF00501">
    <property type="entry name" value="AMP-binding"/>
    <property type="match status" value="1"/>
</dbReference>
<dbReference type="InterPro" id="IPR045851">
    <property type="entry name" value="AMP-bd_C_sf"/>
</dbReference>
<sequence>MNGFYDAGDRDAPDAREARLLALIGAVAGASVRRDLPFDRAALEALPILRKSDLPRLQAERPPFGGLVAGPVRGFSRLFLSPGPICEPQLPAPDGSNAARALHAAGFRAGQIVLNTFNYHLTPGGLMMDEAARALRCAVIPAGASGTEQVLQVLARYRPEAYVGTADHLNILAGAADAADIAFPILRAAVAGAAVPATLRAAFRARGIEVFELYGTAELGIVAYETDAHDGFVVNEGFLVEILDPATGAPVPEGEVGELVVTRPDPLYPLLRFATGDLSAVKPGTSPCGRTAVRIRGWLGRADDAVKVKGMFVHPSQVAELLRLHPEVARARLVISRASERDVLTLEAEVECAPEGFDARLAETLRAVTRLGGGVRLLPPGTLAGDGRRVVDERRYD</sequence>
<evidence type="ECO:0000259" key="1">
    <source>
        <dbReference type="Pfam" id="PF00501"/>
    </source>
</evidence>
<dbReference type="InterPro" id="IPR000873">
    <property type="entry name" value="AMP-dep_synth/lig_dom"/>
</dbReference>
<dbReference type="Gene3D" id="3.40.50.12780">
    <property type="entry name" value="N-terminal domain of ligase-like"/>
    <property type="match status" value="1"/>
</dbReference>
<dbReference type="KEGG" id="xdi:EZH22_02680"/>
<gene>
    <name evidence="2" type="ORF">EZH22_02680</name>
</gene>
<dbReference type="AlphaFoldDB" id="A0A974SIF8"/>
<accession>A0A974SIF8</accession>
<reference evidence="2 3" key="1">
    <citation type="submission" date="2020-10" db="EMBL/GenBank/DDBJ databases">
        <title>Degradation of 1,4-Dioxane by Xanthobacter sp. YN2, via a Novel Group-2 Soluble Di-Iron Monooxygenase.</title>
        <authorList>
            <person name="Ma F."/>
            <person name="Wang Y."/>
            <person name="Yang J."/>
            <person name="Guo H."/>
            <person name="Su D."/>
            <person name="Yu L."/>
        </authorList>
    </citation>
    <scope>NUCLEOTIDE SEQUENCE [LARGE SCALE GENOMIC DNA]</scope>
    <source>
        <strain evidence="2 3">YN2</strain>
    </source>
</reference>
<dbReference type="PANTHER" id="PTHR43845:SF1">
    <property type="entry name" value="BLR5969 PROTEIN"/>
    <property type="match status" value="1"/>
</dbReference>
<organism evidence="2 3">
    <name type="scientific">Xanthobacter dioxanivorans</name>
    <dbReference type="NCBI Taxonomy" id="2528964"/>
    <lineage>
        <taxon>Bacteria</taxon>
        <taxon>Pseudomonadati</taxon>
        <taxon>Pseudomonadota</taxon>
        <taxon>Alphaproteobacteria</taxon>
        <taxon>Hyphomicrobiales</taxon>
        <taxon>Xanthobacteraceae</taxon>
        <taxon>Xanthobacter</taxon>
    </lineage>
</organism>